<reference evidence="8 9" key="1">
    <citation type="submission" date="2019-03" db="EMBL/GenBank/DDBJ databases">
        <title>Genomic Encyclopedia of Archaeal and Bacterial Type Strains, Phase II (KMG-II): from individual species to whole genera.</title>
        <authorList>
            <person name="Goeker M."/>
        </authorList>
    </citation>
    <scope>NUCLEOTIDE SEQUENCE [LARGE SCALE GENOMIC DNA]</scope>
    <source>
        <strain evidence="8 9">DSM 19034</strain>
    </source>
</reference>
<evidence type="ECO:0000259" key="7">
    <source>
        <dbReference type="PROSITE" id="PS51747"/>
    </source>
</evidence>
<evidence type="ECO:0000313" key="8">
    <source>
        <dbReference type="EMBL" id="TDO19151.1"/>
    </source>
</evidence>
<dbReference type="PANTHER" id="PTHR11079">
    <property type="entry name" value="CYTOSINE DEAMINASE FAMILY MEMBER"/>
    <property type="match status" value="1"/>
</dbReference>
<keyword evidence="9" id="KW-1185">Reference proteome</keyword>
<dbReference type="GO" id="GO:0052717">
    <property type="term" value="F:tRNA-specific adenosine-34 deaminase activity"/>
    <property type="evidence" value="ECO:0007669"/>
    <property type="project" value="UniProtKB-UniRule"/>
</dbReference>
<keyword evidence="1 6" id="KW-0819">tRNA processing</keyword>
<evidence type="ECO:0000313" key="9">
    <source>
        <dbReference type="Proteomes" id="UP000295499"/>
    </source>
</evidence>
<evidence type="ECO:0000256" key="2">
    <source>
        <dbReference type="ARBA" id="ARBA00022723"/>
    </source>
</evidence>
<dbReference type="EC" id="3.5.4.33" evidence="6"/>
<keyword evidence="2 6" id="KW-0479">Metal-binding</keyword>
<keyword evidence="4 6" id="KW-0862">Zinc</keyword>
<dbReference type="SUPFAM" id="SSF53927">
    <property type="entry name" value="Cytidine deaminase-like"/>
    <property type="match status" value="1"/>
</dbReference>
<dbReference type="OrthoDB" id="9802676at2"/>
<comment type="function">
    <text evidence="6">Catalyzes the deamination of adenosine to inosine at the wobble position 34 of tRNA(Arg2).</text>
</comment>
<dbReference type="PANTHER" id="PTHR11079:SF202">
    <property type="entry name" value="TRNA-SPECIFIC ADENOSINE DEAMINASE"/>
    <property type="match status" value="1"/>
</dbReference>
<dbReference type="InterPro" id="IPR016193">
    <property type="entry name" value="Cytidine_deaminase-like"/>
</dbReference>
<dbReference type="GO" id="GO:0002100">
    <property type="term" value="P:tRNA wobble adenosine to inosine editing"/>
    <property type="evidence" value="ECO:0007669"/>
    <property type="project" value="UniProtKB-UniRule"/>
</dbReference>
<proteinExistence type="inferred from homology"/>
<feature type="active site" description="Proton donor" evidence="6">
    <location>
        <position position="67"/>
    </location>
</feature>
<dbReference type="InterPro" id="IPR028883">
    <property type="entry name" value="tRNA_aden_deaminase"/>
</dbReference>
<dbReference type="GO" id="GO:0008270">
    <property type="term" value="F:zinc ion binding"/>
    <property type="evidence" value="ECO:0007669"/>
    <property type="project" value="UniProtKB-UniRule"/>
</dbReference>
<dbReference type="Gene3D" id="3.40.140.10">
    <property type="entry name" value="Cytidine Deaminase, domain 2"/>
    <property type="match status" value="1"/>
</dbReference>
<name>A0A4R6IC32_9SPHI</name>
<evidence type="ECO:0000256" key="1">
    <source>
        <dbReference type="ARBA" id="ARBA00022694"/>
    </source>
</evidence>
<dbReference type="PROSITE" id="PS51747">
    <property type="entry name" value="CYT_DCMP_DEAMINASES_2"/>
    <property type="match status" value="1"/>
</dbReference>
<organism evidence="8 9">
    <name type="scientific">Pedobacter duraquae</name>
    <dbReference type="NCBI Taxonomy" id="425511"/>
    <lineage>
        <taxon>Bacteria</taxon>
        <taxon>Pseudomonadati</taxon>
        <taxon>Bacteroidota</taxon>
        <taxon>Sphingobacteriia</taxon>
        <taxon>Sphingobacteriales</taxon>
        <taxon>Sphingobacteriaceae</taxon>
        <taxon>Pedobacter</taxon>
    </lineage>
</organism>
<comment type="subunit">
    <text evidence="6">Homodimer.</text>
</comment>
<dbReference type="CDD" id="cd01285">
    <property type="entry name" value="nucleoside_deaminase"/>
    <property type="match status" value="1"/>
</dbReference>
<dbReference type="InterPro" id="IPR002125">
    <property type="entry name" value="CMP_dCMP_dom"/>
</dbReference>
<evidence type="ECO:0000256" key="6">
    <source>
        <dbReference type="HAMAP-Rule" id="MF_00972"/>
    </source>
</evidence>
<feature type="binding site" evidence="6">
    <location>
        <position position="65"/>
    </location>
    <ligand>
        <name>Zn(2+)</name>
        <dbReference type="ChEBI" id="CHEBI:29105"/>
        <note>catalytic</note>
    </ligand>
</feature>
<feature type="binding site" evidence="6">
    <location>
        <position position="95"/>
    </location>
    <ligand>
        <name>Zn(2+)</name>
        <dbReference type="ChEBI" id="CHEBI:29105"/>
        <note>catalytic</note>
    </ligand>
</feature>
<gene>
    <name evidence="6" type="primary">tadA</name>
    <name evidence="8" type="ORF">CLV32_4390</name>
</gene>
<feature type="domain" description="CMP/dCMP-type deaminase" evidence="7">
    <location>
        <begin position="14"/>
        <end position="124"/>
    </location>
</feature>
<keyword evidence="3 6" id="KW-0378">Hydrolase</keyword>
<dbReference type="AlphaFoldDB" id="A0A4R6IC32"/>
<dbReference type="HAMAP" id="MF_00972">
    <property type="entry name" value="tRNA_aden_deaminase"/>
    <property type="match status" value="1"/>
</dbReference>
<evidence type="ECO:0000256" key="4">
    <source>
        <dbReference type="ARBA" id="ARBA00022833"/>
    </source>
</evidence>
<comment type="caution">
    <text evidence="8">The sequence shown here is derived from an EMBL/GenBank/DDBJ whole genome shotgun (WGS) entry which is preliminary data.</text>
</comment>
<comment type="catalytic activity">
    <reaction evidence="5 6">
        <text>adenosine(34) in tRNA + H2O + H(+) = inosine(34) in tRNA + NH4(+)</text>
        <dbReference type="Rhea" id="RHEA:43168"/>
        <dbReference type="Rhea" id="RHEA-COMP:10373"/>
        <dbReference type="Rhea" id="RHEA-COMP:10374"/>
        <dbReference type="ChEBI" id="CHEBI:15377"/>
        <dbReference type="ChEBI" id="CHEBI:15378"/>
        <dbReference type="ChEBI" id="CHEBI:28938"/>
        <dbReference type="ChEBI" id="CHEBI:74411"/>
        <dbReference type="ChEBI" id="CHEBI:82852"/>
        <dbReference type="EC" id="3.5.4.33"/>
    </reaction>
</comment>
<dbReference type="EMBL" id="SNWM01000007">
    <property type="protein sequence ID" value="TDO19151.1"/>
    <property type="molecule type" value="Genomic_DNA"/>
</dbReference>
<feature type="binding site" evidence="6">
    <location>
        <position position="98"/>
    </location>
    <ligand>
        <name>Zn(2+)</name>
        <dbReference type="ChEBI" id="CHEBI:29105"/>
        <note>catalytic</note>
    </ligand>
</feature>
<evidence type="ECO:0000256" key="5">
    <source>
        <dbReference type="ARBA" id="ARBA00048045"/>
    </source>
</evidence>
<dbReference type="Proteomes" id="UP000295499">
    <property type="component" value="Unassembled WGS sequence"/>
</dbReference>
<evidence type="ECO:0000256" key="3">
    <source>
        <dbReference type="ARBA" id="ARBA00022801"/>
    </source>
</evidence>
<dbReference type="RefSeq" id="WP_133558995.1">
    <property type="nucleotide sequence ID" value="NZ_SNWM01000007.1"/>
</dbReference>
<dbReference type="Pfam" id="PF00383">
    <property type="entry name" value="dCMP_cyt_deam_1"/>
    <property type="match status" value="1"/>
</dbReference>
<comment type="cofactor">
    <cofactor evidence="6">
        <name>Zn(2+)</name>
        <dbReference type="ChEBI" id="CHEBI:29105"/>
    </cofactor>
    <text evidence="6">Binds 1 zinc ion per subunit.</text>
</comment>
<protein>
    <recommendedName>
        <fullName evidence="6">tRNA-specific adenosine deaminase</fullName>
        <ecNumber evidence="6">3.5.4.33</ecNumber>
    </recommendedName>
</protein>
<comment type="similarity">
    <text evidence="6">Belongs to the cytidine and deoxycytidylate deaminase family.</text>
</comment>
<accession>A0A4R6IC32</accession>
<sequence>MSFYDFSETPDLEVADVHFMKLALQEAEHAFAAQEIPIGAIVVCKGRIVGRGYNLTEQLNDVTAHAEMQAFTAASQTLGGKYLKDCTLYVTIEPCVMCAGASYWTQIGRIVYGASEPKRGFTSKGDTLLHPKTIVKGGVLDEEAAKLMRRFFADKRD</sequence>